<keyword evidence="3" id="KW-1185">Reference proteome</keyword>
<name>A0AAD1Y415_EUPCR</name>
<organism evidence="2 3">
    <name type="scientific">Euplotes crassus</name>
    <dbReference type="NCBI Taxonomy" id="5936"/>
    <lineage>
        <taxon>Eukaryota</taxon>
        <taxon>Sar</taxon>
        <taxon>Alveolata</taxon>
        <taxon>Ciliophora</taxon>
        <taxon>Intramacronucleata</taxon>
        <taxon>Spirotrichea</taxon>
        <taxon>Hypotrichia</taxon>
        <taxon>Euplotida</taxon>
        <taxon>Euplotidae</taxon>
        <taxon>Moneuplotes</taxon>
    </lineage>
</organism>
<comment type="caution">
    <text evidence="2">The sequence shown here is derived from an EMBL/GenBank/DDBJ whole genome shotgun (WGS) entry which is preliminary data.</text>
</comment>
<gene>
    <name evidence="2" type="ORF">ECRASSUSDP1_LOCUS25756</name>
</gene>
<accession>A0AAD1Y415</accession>
<dbReference type="AlphaFoldDB" id="A0AAD1Y415"/>
<dbReference type="EMBL" id="CAMPGE010026552">
    <property type="protein sequence ID" value="CAI2384234.1"/>
    <property type="molecule type" value="Genomic_DNA"/>
</dbReference>
<evidence type="ECO:0000313" key="2">
    <source>
        <dbReference type="EMBL" id="CAI2384234.1"/>
    </source>
</evidence>
<feature type="compositionally biased region" description="Basic residues" evidence="1">
    <location>
        <begin position="131"/>
        <end position="141"/>
    </location>
</feature>
<reference evidence="2" key="1">
    <citation type="submission" date="2023-07" db="EMBL/GenBank/DDBJ databases">
        <authorList>
            <consortium name="AG Swart"/>
            <person name="Singh M."/>
            <person name="Singh A."/>
            <person name="Seah K."/>
            <person name="Emmerich C."/>
        </authorList>
    </citation>
    <scope>NUCLEOTIDE SEQUENCE</scope>
    <source>
        <strain evidence="2">DP1</strain>
    </source>
</reference>
<dbReference type="Proteomes" id="UP001295684">
    <property type="component" value="Unassembled WGS sequence"/>
</dbReference>
<feature type="compositionally biased region" description="Basic and acidic residues" evidence="1">
    <location>
        <begin position="156"/>
        <end position="165"/>
    </location>
</feature>
<protein>
    <submittedName>
        <fullName evidence="2">Uncharacterized protein</fullName>
    </submittedName>
</protein>
<evidence type="ECO:0000256" key="1">
    <source>
        <dbReference type="SAM" id="MobiDB-lite"/>
    </source>
</evidence>
<proteinExistence type="predicted"/>
<evidence type="ECO:0000313" key="3">
    <source>
        <dbReference type="Proteomes" id="UP001295684"/>
    </source>
</evidence>
<feature type="compositionally biased region" description="Basic and acidic residues" evidence="1">
    <location>
        <begin position="178"/>
        <end position="198"/>
    </location>
</feature>
<sequence>MEQTHNLLEPLPSRDNRFIEYKMKFKKFCKNNVWNPKNSCKRDCKNNVKQFETMMENDEPNLDYYSKGYKRMRIEKMFSELSLNEKPISPSQNKRKDDLYNDQCSDSECFSIEIQKIHPNEDLTDGDIMPRRKRKRAKKHSPCLSSNNFSKHTHPSKNESLKKSSDMSVPGKAPRIPSESERQSSSDHSECNKDKSDDTMVSIEIEDKKEESKDEEMDSTNENKPRCIRITIKDDLDQVIFEKNMVINQDNIKIKPFLNLIDEFCDKDSGLSKYKKFFKKALYKKFNIPDYNAIFQDNF</sequence>
<feature type="region of interest" description="Disordered" evidence="1">
    <location>
        <begin position="121"/>
        <end position="200"/>
    </location>
</feature>